<dbReference type="GO" id="GO:0006355">
    <property type="term" value="P:regulation of DNA-templated transcription"/>
    <property type="evidence" value="ECO:0007669"/>
    <property type="project" value="TreeGrafter"/>
</dbReference>
<feature type="domain" description="CRC" evidence="4">
    <location>
        <begin position="475"/>
        <end position="586"/>
    </location>
</feature>
<evidence type="ECO:0000256" key="1">
    <source>
        <dbReference type="ARBA" id="ARBA00004123"/>
    </source>
</evidence>
<evidence type="ECO:0000259" key="4">
    <source>
        <dbReference type="PROSITE" id="PS51634"/>
    </source>
</evidence>
<dbReference type="AlphaFoldDB" id="A0A2T7PYP3"/>
<comment type="subcellular location">
    <subcellularLocation>
        <location evidence="1">Nucleus</location>
    </subcellularLocation>
</comment>
<dbReference type="STRING" id="400727.A0A2T7PYP3"/>
<keyword evidence="3" id="KW-0539">Nucleus</keyword>
<dbReference type="PANTHER" id="PTHR12446:SF34">
    <property type="entry name" value="PROTEIN LIN-54 HOMOLOG"/>
    <property type="match status" value="1"/>
</dbReference>
<dbReference type="SMART" id="SM01114">
    <property type="entry name" value="CXC"/>
    <property type="match status" value="2"/>
</dbReference>
<accession>A0A2T7PYP3</accession>
<evidence type="ECO:0000256" key="3">
    <source>
        <dbReference type="ARBA" id="ARBA00023242"/>
    </source>
</evidence>
<dbReference type="PROSITE" id="PS51634">
    <property type="entry name" value="CRC"/>
    <property type="match status" value="1"/>
</dbReference>
<comment type="caution">
    <text evidence="5">The sequence shown here is derived from an EMBL/GenBank/DDBJ whole genome shotgun (WGS) entry which is preliminary data.</text>
</comment>
<sequence length="696" mass="73267">MNTIVLQDSSKGTVAAIGSVNDSASMTNSIPEIDNSAEADVNKSASSKTLVQHLENSSPVSVNEVLLHSSVSRVVETHGSNVKTITIDASPHIVTTSSSHMQAGSPAMVSGDKSVLKRHLSGGSSNPNLITKVIITRNPSSSQPHAVPIQVTQLPNSMVSSAGTVSIISQTTGSQTPTKTVTISSQGIVSPGKAVIATLPGSPTKVNIPVNKMAITPAKTPTKITMIPVSIAKSPQQRLGVSTGTSGITVVPRTSLSDLASSNASSTPSTSKPATITMSPSKVIIKQAPNKQGHVKTQAQIAPAAQGPITLQLPVSAAGSSMQQIQVPGSKFHYVRLVSPSTHTSVTKPLNTIAKLIPATRQIAPATSSQPSNQVKITLPVSQNLQLQSAKAGTVVGSQTMQRIILPAAPMSMQAVTTIATTTPTPTSLTPIRPNLHAAGTSNLTQLPPGTTLLTPSTTIPGLQGFALVPAQYVTQYYVGSNRGQTTYCDCFANGEFCHNCNCTNCANNLDHEEERSRAIKSCLDRNPTAFHPKIGKGKDNDGNRRHNKGCNCKRSGCLKNYCECYEAKIMCSSFCKCIGCKNFEESSERKTLMHLADAAEVRVQQQTAAKSKLSSQISGIPSKPPVSSASGERLPFTLITADVAEATSACLLAQAEEAERLKMPPVVQERMVIEEFGRCLMQIIESANKTRGDQT</sequence>
<dbReference type="GO" id="GO:0005634">
    <property type="term" value="C:nucleus"/>
    <property type="evidence" value="ECO:0007669"/>
    <property type="project" value="UniProtKB-SubCell"/>
</dbReference>
<name>A0A2T7PYP3_POMCA</name>
<evidence type="ECO:0000313" key="5">
    <source>
        <dbReference type="EMBL" id="PVD38520.1"/>
    </source>
</evidence>
<dbReference type="PANTHER" id="PTHR12446">
    <property type="entry name" value="TESMIN/TSO1-RELATED"/>
    <property type="match status" value="1"/>
</dbReference>
<keyword evidence="6" id="KW-1185">Reference proteome</keyword>
<proteinExistence type="inferred from homology"/>
<gene>
    <name evidence="5" type="ORF">C0Q70_01135</name>
</gene>
<evidence type="ECO:0000256" key="2">
    <source>
        <dbReference type="ARBA" id="ARBA00007267"/>
    </source>
</evidence>
<dbReference type="InterPro" id="IPR028307">
    <property type="entry name" value="Lin-54_fam"/>
</dbReference>
<dbReference type="EMBL" id="PZQS01000001">
    <property type="protein sequence ID" value="PVD38520.1"/>
    <property type="molecule type" value="Genomic_DNA"/>
</dbReference>
<protein>
    <recommendedName>
        <fullName evidence="4">CRC domain-containing protein</fullName>
    </recommendedName>
</protein>
<dbReference type="InterPro" id="IPR033467">
    <property type="entry name" value="Tesmin/TSO1-like_CXC"/>
</dbReference>
<dbReference type="Proteomes" id="UP000245119">
    <property type="component" value="Linkage Group LG1"/>
</dbReference>
<comment type="similarity">
    <text evidence="2">Belongs to the lin-54 family.</text>
</comment>
<evidence type="ECO:0000313" key="6">
    <source>
        <dbReference type="Proteomes" id="UP000245119"/>
    </source>
</evidence>
<dbReference type="Pfam" id="PF03638">
    <property type="entry name" value="TCR"/>
    <property type="match status" value="1"/>
</dbReference>
<dbReference type="OrthoDB" id="6283463at2759"/>
<reference evidence="5 6" key="1">
    <citation type="submission" date="2018-04" db="EMBL/GenBank/DDBJ databases">
        <title>The genome of golden apple snail Pomacea canaliculata provides insight into stress tolerance and invasive adaptation.</title>
        <authorList>
            <person name="Liu C."/>
            <person name="Liu B."/>
            <person name="Ren Y."/>
            <person name="Zhang Y."/>
            <person name="Wang H."/>
            <person name="Li S."/>
            <person name="Jiang F."/>
            <person name="Yin L."/>
            <person name="Zhang G."/>
            <person name="Qian W."/>
            <person name="Fan W."/>
        </authorList>
    </citation>
    <scope>NUCLEOTIDE SEQUENCE [LARGE SCALE GENOMIC DNA]</scope>
    <source>
        <strain evidence="5">SZHN2017</strain>
        <tissue evidence="5">Muscle</tissue>
    </source>
</reference>
<organism evidence="5 6">
    <name type="scientific">Pomacea canaliculata</name>
    <name type="common">Golden apple snail</name>
    <dbReference type="NCBI Taxonomy" id="400727"/>
    <lineage>
        <taxon>Eukaryota</taxon>
        <taxon>Metazoa</taxon>
        <taxon>Spiralia</taxon>
        <taxon>Lophotrochozoa</taxon>
        <taxon>Mollusca</taxon>
        <taxon>Gastropoda</taxon>
        <taxon>Caenogastropoda</taxon>
        <taxon>Architaenioglossa</taxon>
        <taxon>Ampullarioidea</taxon>
        <taxon>Ampullariidae</taxon>
        <taxon>Pomacea</taxon>
    </lineage>
</organism>
<dbReference type="InterPro" id="IPR005172">
    <property type="entry name" value="CRC"/>
</dbReference>